<name>A0ABU6G0P0_9BACL</name>
<organism evidence="3 4">
    <name type="scientific">Paenibacillus alba</name>
    <dbReference type="NCBI Taxonomy" id="1197127"/>
    <lineage>
        <taxon>Bacteria</taxon>
        <taxon>Bacillati</taxon>
        <taxon>Bacillota</taxon>
        <taxon>Bacilli</taxon>
        <taxon>Bacillales</taxon>
        <taxon>Paenibacillaceae</taxon>
        <taxon>Paenibacillus</taxon>
    </lineage>
</organism>
<evidence type="ECO:0000259" key="2">
    <source>
        <dbReference type="Pfam" id="PF07833"/>
    </source>
</evidence>
<evidence type="ECO:0000256" key="1">
    <source>
        <dbReference type="SAM" id="SignalP"/>
    </source>
</evidence>
<dbReference type="InterPro" id="IPR012854">
    <property type="entry name" value="Cu_amine_oxidase-like_N"/>
</dbReference>
<feature type="chain" id="PRO_5045372769" evidence="1">
    <location>
        <begin position="26"/>
        <end position="365"/>
    </location>
</feature>
<dbReference type="EMBL" id="JARLKY010000023">
    <property type="protein sequence ID" value="MEC0227733.1"/>
    <property type="molecule type" value="Genomic_DNA"/>
</dbReference>
<reference evidence="3 4" key="1">
    <citation type="submission" date="2023-03" db="EMBL/GenBank/DDBJ databases">
        <title>Bacillus Genome Sequencing.</title>
        <authorList>
            <person name="Dunlap C."/>
        </authorList>
    </citation>
    <scope>NUCLEOTIDE SEQUENCE [LARGE SCALE GENOMIC DNA]</scope>
    <source>
        <strain evidence="3 4">BD-533</strain>
    </source>
</reference>
<dbReference type="Proteomes" id="UP001338137">
    <property type="component" value="Unassembled WGS sequence"/>
</dbReference>
<proteinExistence type="predicted"/>
<dbReference type="Pfam" id="PF07833">
    <property type="entry name" value="Cu_amine_oxidN1"/>
    <property type="match status" value="1"/>
</dbReference>
<accession>A0ABU6G0P0</accession>
<evidence type="ECO:0000313" key="4">
    <source>
        <dbReference type="Proteomes" id="UP001338137"/>
    </source>
</evidence>
<dbReference type="RefSeq" id="WP_326072032.1">
    <property type="nucleotide sequence ID" value="NZ_JARLKY010000023.1"/>
</dbReference>
<dbReference type="Gene3D" id="3.30.457.10">
    <property type="entry name" value="Copper amine oxidase-like, N-terminal domain"/>
    <property type="match status" value="1"/>
</dbReference>
<gene>
    <name evidence="3" type="ORF">P4I72_11420</name>
</gene>
<protein>
    <submittedName>
        <fullName evidence="3">Stalk domain-containing protein</fullName>
    </submittedName>
</protein>
<dbReference type="InterPro" id="IPR036582">
    <property type="entry name" value="Mao_N_sf"/>
</dbReference>
<evidence type="ECO:0000313" key="3">
    <source>
        <dbReference type="EMBL" id="MEC0227733.1"/>
    </source>
</evidence>
<feature type="signal peptide" evidence="1">
    <location>
        <begin position="1"/>
        <end position="25"/>
    </location>
</feature>
<sequence>MIKKSFLFLFAFLLVFLSTPLSTKAEESSYNLIINGKKFNYNYPPIVQNNAIYVPMYGVLSELGINPQWDKDYRTFRINTKSSVVFFKTDSPIIIKTELNVANFDSEDKIYGPYRDFKREVLTLDFYPISSQDVVYVPLVFLSEYLHLVVAWGENGSISISGGNYKPEDHLKELYSAWDEQFKKIGNSYSNYWFSYNYNDFKSRYYEMSYAPYDLAQYAELGQFLNKDIWLNKTSKFWTDRTLDLPNLTKVKITYVGDGSMLVNDGNYDYTVNTHTLKSISHGSPLSGFFLRSPFDVFDFPQKAWDAIAAQEVYRGMNYGMVLLSWGDPKHTNVTTGKYGTMSQWVYGDSTYLYFDNGVLSTIQY</sequence>
<keyword evidence="4" id="KW-1185">Reference proteome</keyword>
<dbReference type="SUPFAM" id="SSF55383">
    <property type="entry name" value="Copper amine oxidase, domain N"/>
    <property type="match status" value="1"/>
</dbReference>
<feature type="domain" description="Copper amine oxidase-like N-terminal" evidence="2">
    <location>
        <begin position="34"/>
        <end position="155"/>
    </location>
</feature>
<comment type="caution">
    <text evidence="3">The sequence shown here is derived from an EMBL/GenBank/DDBJ whole genome shotgun (WGS) entry which is preliminary data.</text>
</comment>
<keyword evidence="1" id="KW-0732">Signal</keyword>